<evidence type="ECO:0000256" key="1">
    <source>
        <dbReference type="SAM" id="Phobius"/>
    </source>
</evidence>
<organism evidence="2 3">
    <name type="scientific">Candidatus Liptonbacteria bacterium GWB1_49_6</name>
    <dbReference type="NCBI Taxonomy" id="1798644"/>
    <lineage>
        <taxon>Bacteria</taxon>
        <taxon>Candidatus Liptoniibacteriota</taxon>
    </lineage>
</organism>
<evidence type="ECO:0000313" key="2">
    <source>
        <dbReference type="EMBL" id="OGY96686.1"/>
    </source>
</evidence>
<gene>
    <name evidence="2" type="ORF">A2122_00905</name>
</gene>
<keyword evidence="1" id="KW-0812">Transmembrane</keyword>
<evidence type="ECO:0000313" key="3">
    <source>
        <dbReference type="Proteomes" id="UP000176648"/>
    </source>
</evidence>
<protein>
    <submittedName>
        <fullName evidence="2">Uncharacterized protein</fullName>
    </submittedName>
</protein>
<proteinExistence type="predicted"/>
<dbReference type="Gene3D" id="2.60.40.2970">
    <property type="match status" value="1"/>
</dbReference>
<keyword evidence="1" id="KW-0472">Membrane</keyword>
<dbReference type="STRING" id="1798644.A2122_00905"/>
<dbReference type="EMBL" id="MHKU01000025">
    <property type="protein sequence ID" value="OGY96686.1"/>
    <property type="molecule type" value="Genomic_DNA"/>
</dbReference>
<sequence>MKPIVIFVLIAIVFIVVALAWFLRKGENNKMIITLNIIEAKKIDTGWSVIAELTFKNEGDAVFELDRPTAGDGGELINDVFDIRSGSERIAYTGMIKKRVAPSQEDFIKVASGATVQNKIQLAGYYAFPASGGTFSATFESFNYFSKDAVTMRSNTVSFELSDTSR</sequence>
<name>A0A1G2C608_9BACT</name>
<comment type="caution">
    <text evidence="2">The sequence shown here is derived from an EMBL/GenBank/DDBJ whole genome shotgun (WGS) entry which is preliminary data.</text>
</comment>
<dbReference type="AlphaFoldDB" id="A0A1G2C608"/>
<keyword evidence="1" id="KW-1133">Transmembrane helix</keyword>
<reference evidence="2 3" key="1">
    <citation type="journal article" date="2016" name="Nat. Commun.">
        <title>Thousands of microbial genomes shed light on interconnected biogeochemical processes in an aquifer system.</title>
        <authorList>
            <person name="Anantharaman K."/>
            <person name="Brown C.T."/>
            <person name="Hug L.A."/>
            <person name="Sharon I."/>
            <person name="Castelle C.J."/>
            <person name="Probst A.J."/>
            <person name="Thomas B.C."/>
            <person name="Singh A."/>
            <person name="Wilkins M.J."/>
            <person name="Karaoz U."/>
            <person name="Brodie E.L."/>
            <person name="Williams K.H."/>
            <person name="Hubbard S.S."/>
            <person name="Banfield J.F."/>
        </authorList>
    </citation>
    <scope>NUCLEOTIDE SEQUENCE [LARGE SCALE GENOMIC DNA]</scope>
</reference>
<feature type="transmembrane region" description="Helical" evidence="1">
    <location>
        <begin position="6"/>
        <end position="23"/>
    </location>
</feature>
<dbReference type="Proteomes" id="UP000176648">
    <property type="component" value="Unassembled WGS sequence"/>
</dbReference>
<accession>A0A1G2C608</accession>